<organism evidence="2 3">
    <name type="scientific">Hibiscus syriacus</name>
    <name type="common">Rose of Sharon</name>
    <dbReference type="NCBI Taxonomy" id="106335"/>
    <lineage>
        <taxon>Eukaryota</taxon>
        <taxon>Viridiplantae</taxon>
        <taxon>Streptophyta</taxon>
        <taxon>Embryophyta</taxon>
        <taxon>Tracheophyta</taxon>
        <taxon>Spermatophyta</taxon>
        <taxon>Magnoliopsida</taxon>
        <taxon>eudicotyledons</taxon>
        <taxon>Gunneridae</taxon>
        <taxon>Pentapetalae</taxon>
        <taxon>rosids</taxon>
        <taxon>malvids</taxon>
        <taxon>Malvales</taxon>
        <taxon>Malvaceae</taxon>
        <taxon>Malvoideae</taxon>
        <taxon>Hibiscus</taxon>
    </lineage>
</organism>
<gene>
    <name evidence="2" type="ORF">F3Y22_tig00110229pilonHSYRG00018</name>
</gene>
<proteinExistence type="predicted"/>
<name>A0A6A3B6Y6_HIBSY</name>
<feature type="compositionally biased region" description="Basic and acidic residues" evidence="1">
    <location>
        <begin position="86"/>
        <end position="96"/>
    </location>
</feature>
<feature type="region of interest" description="Disordered" evidence="1">
    <location>
        <begin position="82"/>
        <end position="102"/>
    </location>
</feature>
<protein>
    <submittedName>
        <fullName evidence="2">Uncharacterized protein</fullName>
    </submittedName>
</protein>
<evidence type="ECO:0000256" key="1">
    <source>
        <dbReference type="SAM" id="MobiDB-lite"/>
    </source>
</evidence>
<evidence type="ECO:0000313" key="3">
    <source>
        <dbReference type="Proteomes" id="UP000436088"/>
    </source>
</evidence>
<reference evidence="2" key="1">
    <citation type="submission" date="2019-09" db="EMBL/GenBank/DDBJ databases">
        <title>Draft genome information of white flower Hibiscus syriacus.</title>
        <authorList>
            <person name="Kim Y.-M."/>
        </authorList>
    </citation>
    <scope>NUCLEOTIDE SEQUENCE [LARGE SCALE GENOMIC DNA]</scope>
    <source>
        <strain evidence="2">YM2019G1</strain>
    </source>
</reference>
<dbReference type="Proteomes" id="UP000436088">
    <property type="component" value="Unassembled WGS sequence"/>
</dbReference>
<dbReference type="EMBL" id="VEPZ02000887">
    <property type="protein sequence ID" value="KAE8712760.1"/>
    <property type="molecule type" value="Genomic_DNA"/>
</dbReference>
<accession>A0A6A3B6Y6</accession>
<sequence>MEMIREYSRGAMTTISDAVCEFHQCFGYFSGKSNAGIFEEPELLVLSQPFHLKCRLYRMVHLLSSHLAICYSKILPRKMEAPTFKSSDRDEEDKNGSLKTHVPPLATTSLQRLQFPSAASYLGFIIRVRSDLQGKGRF</sequence>
<comment type="caution">
    <text evidence="2">The sequence shown here is derived from an EMBL/GenBank/DDBJ whole genome shotgun (WGS) entry which is preliminary data.</text>
</comment>
<evidence type="ECO:0000313" key="2">
    <source>
        <dbReference type="EMBL" id="KAE8712760.1"/>
    </source>
</evidence>
<dbReference type="AlphaFoldDB" id="A0A6A3B6Y6"/>
<keyword evidence="3" id="KW-1185">Reference proteome</keyword>